<evidence type="ECO:0000313" key="1">
    <source>
        <dbReference type="EMBL" id="GAA5132882.1"/>
    </source>
</evidence>
<name>A0ABP9NYK8_9BACT</name>
<dbReference type="RefSeq" id="WP_345734478.1">
    <property type="nucleotide sequence ID" value="NZ_BAABIA010000001.1"/>
</dbReference>
<sequence length="676" mass="71688">MFLLLNKPFEETDDELSIYSFMKLPNLKAFGLACAALGCAFSTARADIIEISDNIASDTRWTRDNVYVITKIIYVLPPAKLTVEPGTVIRAASSDTTGLLNNPGSLVVTRGAKIIGNGTVDDPIIFTSLDDPYVPGGGNTIPVSVVGNGGSTVVISPKDYSTSGVTGANAFTYSKECGGLVILGRTPLGYDRDDANYLQWNGTEFSGDNIAYPTNFTIATGNGTGFALIEGLTSTTTTLATPFDADGAGTVFAPDITFPLGFFGGVDENDNSGVIRFWSHRYGGFNIANNNEINGVTLGGVGRGTVFEFQEVVQNADDGFEWFGGYVNCRYLASVVNGDDCFDGDFGYSGNLQHLFAINDNEIYLRSGFGNGTDGTAVGRNSAAQSDKMVEWDGSEENLRGVTPQTNSFSFNFTFIGNKSFNGATSPAASDSSLNLLQGTTAQWSNGVAEDIFGPVVLISQSVTATADPDGTKGDVFNTLYFNVGTVVSGADAENDTSTVLPATIAQLRGKGHATKNGLDPRLVNDADVGSIARDFTLPLPSRVGVTDFFSPVRYRGAMRDNNWLFGWGWTHAVELMPTTNVDRPRVSLAVAGETVSVSFAADMDETAGADKVLYVIERSIDGRVWAPIGTVQDDSAADVPNKVFADSNATAGQITVADSGYAYTGSPVHYRVIPQ</sequence>
<accession>A0ABP9NYK8</accession>
<protein>
    <submittedName>
        <fullName evidence="1">Uncharacterized protein</fullName>
    </submittedName>
</protein>
<gene>
    <name evidence="1" type="ORF">GCM10023213_01740</name>
</gene>
<proteinExistence type="predicted"/>
<dbReference type="PANTHER" id="PTHR41339:SF1">
    <property type="entry name" value="SECRETED PROTEIN"/>
    <property type="match status" value="1"/>
</dbReference>
<keyword evidence="2" id="KW-1185">Reference proteome</keyword>
<reference evidence="2" key="1">
    <citation type="journal article" date="2019" name="Int. J. Syst. Evol. Microbiol.">
        <title>The Global Catalogue of Microorganisms (GCM) 10K type strain sequencing project: providing services to taxonomists for standard genome sequencing and annotation.</title>
        <authorList>
            <consortium name="The Broad Institute Genomics Platform"/>
            <consortium name="The Broad Institute Genome Sequencing Center for Infectious Disease"/>
            <person name="Wu L."/>
            <person name="Ma J."/>
        </authorList>
    </citation>
    <scope>NUCLEOTIDE SEQUENCE [LARGE SCALE GENOMIC DNA]</scope>
    <source>
        <strain evidence="2">JCM 18053</strain>
    </source>
</reference>
<evidence type="ECO:0000313" key="2">
    <source>
        <dbReference type="Proteomes" id="UP001499852"/>
    </source>
</evidence>
<comment type="caution">
    <text evidence="1">The sequence shown here is derived from an EMBL/GenBank/DDBJ whole genome shotgun (WGS) entry which is preliminary data.</text>
</comment>
<dbReference type="EMBL" id="BAABIA010000001">
    <property type="protein sequence ID" value="GAA5132882.1"/>
    <property type="molecule type" value="Genomic_DNA"/>
</dbReference>
<organism evidence="1 2">
    <name type="scientific">Prosthecobacter algae</name>
    <dbReference type="NCBI Taxonomy" id="1144682"/>
    <lineage>
        <taxon>Bacteria</taxon>
        <taxon>Pseudomonadati</taxon>
        <taxon>Verrucomicrobiota</taxon>
        <taxon>Verrucomicrobiia</taxon>
        <taxon>Verrucomicrobiales</taxon>
        <taxon>Verrucomicrobiaceae</taxon>
        <taxon>Prosthecobacter</taxon>
    </lineage>
</organism>
<dbReference type="Proteomes" id="UP001499852">
    <property type="component" value="Unassembled WGS sequence"/>
</dbReference>
<dbReference type="PANTHER" id="PTHR41339">
    <property type="entry name" value="LIPL48"/>
    <property type="match status" value="1"/>
</dbReference>